<protein>
    <submittedName>
        <fullName evidence="2">Uncharacterized protein</fullName>
    </submittedName>
</protein>
<feature type="region of interest" description="Disordered" evidence="1">
    <location>
        <begin position="84"/>
        <end position="119"/>
    </location>
</feature>
<evidence type="ECO:0000313" key="3">
    <source>
        <dbReference type="Proteomes" id="UP000629468"/>
    </source>
</evidence>
<feature type="region of interest" description="Disordered" evidence="1">
    <location>
        <begin position="174"/>
        <end position="230"/>
    </location>
</feature>
<reference evidence="2 3" key="1">
    <citation type="journal article" name="Sci. Rep.">
        <title>Telomere-to-telomere assembled and centromere annotated genomes of the two main subspecies of the button mushroom Agaricus bisporus reveal especially polymorphic chromosome ends.</title>
        <authorList>
            <person name="Sonnenberg A.S.M."/>
            <person name="Sedaghat-Telgerd N."/>
            <person name="Lavrijssen B."/>
            <person name="Ohm R.A."/>
            <person name="Hendrickx P.M."/>
            <person name="Scholtmeijer K."/>
            <person name="Baars J.J.P."/>
            <person name="van Peer A."/>
        </authorList>
    </citation>
    <scope>NUCLEOTIDE SEQUENCE [LARGE SCALE GENOMIC DNA]</scope>
    <source>
        <strain evidence="2 3">H119_p4</strain>
    </source>
</reference>
<sequence>MGRALFSQNYSSVPVPAVHEEPDPANSALNVPCEKWSVWNQFDPDSEDFFQDAQLERFIDGPVENSIEADNVSEAPHVVVLEDVRDDSSSPSSASSDDSNDVFSDDNDSPMAVGTDDPASLLAGAYTPVDWQQRFLEAGSDPHYQSRPTRIPHRGPRRIVSVFVPPAPYRTVSSTSATAAPAAPMRSQDAPTHISARSPVSRRTVSITPINIPSEPSLPSPVSPTTPTNPSPHVVYPTTTNNLVTPSPAPNTTPRIYTWNRFPGMSPSPTRDSPLTNPRARLSLSRIDTLSTSMGQRSYSAPVAVYDHV</sequence>
<gene>
    <name evidence="2" type="ORF">Agabi119p4_6433</name>
</gene>
<feature type="compositionally biased region" description="Polar residues" evidence="1">
    <location>
        <begin position="201"/>
        <end position="211"/>
    </location>
</feature>
<comment type="caution">
    <text evidence="2">The sequence shown here is derived from an EMBL/GenBank/DDBJ whole genome shotgun (WGS) entry which is preliminary data.</text>
</comment>
<organism evidence="2 3">
    <name type="scientific">Agaricus bisporus var. burnettii</name>
    <dbReference type="NCBI Taxonomy" id="192524"/>
    <lineage>
        <taxon>Eukaryota</taxon>
        <taxon>Fungi</taxon>
        <taxon>Dikarya</taxon>
        <taxon>Basidiomycota</taxon>
        <taxon>Agaricomycotina</taxon>
        <taxon>Agaricomycetes</taxon>
        <taxon>Agaricomycetidae</taxon>
        <taxon>Agaricales</taxon>
        <taxon>Agaricineae</taxon>
        <taxon>Agaricaceae</taxon>
        <taxon>Agaricus</taxon>
    </lineage>
</organism>
<feature type="compositionally biased region" description="Pro residues" evidence="1">
    <location>
        <begin position="216"/>
        <end position="230"/>
    </location>
</feature>
<proteinExistence type="predicted"/>
<dbReference type="AlphaFoldDB" id="A0A8H7C8L7"/>
<accession>A0A8H7C8L7</accession>
<feature type="compositionally biased region" description="Low complexity" evidence="1">
    <location>
        <begin position="174"/>
        <end position="184"/>
    </location>
</feature>
<dbReference type="Proteomes" id="UP000629468">
    <property type="component" value="Unassembled WGS sequence"/>
</dbReference>
<evidence type="ECO:0000256" key="1">
    <source>
        <dbReference type="SAM" id="MobiDB-lite"/>
    </source>
</evidence>
<evidence type="ECO:0000313" key="2">
    <source>
        <dbReference type="EMBL" id="KAF7770459.1"/>
    </source>
</evidence>
<name>A0A8H7C8L7_AGABI</name>
<dbReference type="EMBL" id="JABXXO010000009">
    <property type="protein sequence ID" value="KAF7770459.1"/>
    <property type="molecule type" value="Genomic_DNA"/>
</dbReference>
<feature type="compositionally biased region" description="Acidic residues" evidence="1">
    <location>
        <begin position="98"/>
        <end position="108"/>
    </location>
</feature>